<feature type="transmembrane region" description="Helical" evidence="7">
    <location>
        <begin position="174"/>
        <end position="197"/>
    </location>
</feature>
<dbReference type="GO" id="GO:0016020">
    <property type="term" value="C:membrane"/>
    <property type="evidence" value="ECO:0007669"/>
    <property type="project" value="UniProtKB-SubCell"/>
</dbReference>
<keyword evidence="4 7" id="KW-0472">Membrane</keyword>
<keyword evidence="10" id="KW-1185">Reference proteome</keyword>
<evidence type="ECO:0000256" key="5">
    <source>
        <dbReference type="ARBA" id="ARBA00038359"/>
    </source>
</evidence>
<accession>A0A179FKI7</accession>
<proteinExistence type="inferred from homology"/>
<feature type="transmembrane region" description="Helical" evidence="7">
    <location>
        <begin position="209"/>
        <end position="229"/>
    </location>
</feature>
<feature type="domain" description="Rhodopsin" evidence="8">
    <location>
        <begin position="24"/>
        <end position="261"/>
    </location>
</feature>
<dbReference type="EMBL" id="LSBJ02000004">
    <property type="protein sequence ID" value="OAQ65807.1"/>
    <property type="molecule type" value="Genomic_DNA"/>
</dbReference>
<reference evidence="9 10" key="1">
    <citation type="journal article" date="2016" name="PLoS Pathog.">
        <title>Biosynthesis of antibiotic leucinostatins in bio-control fungus Purpureocillium lilacinum and their inhibition on phytophthora revealed by genome mining.</title>
        <authorList>
            <person name="Wang G."/>
            <person name="Liu Z."/>
            <person name="Lin R."/>
            <person name="Li E."/>
            <person name="Mao Z."/>
            <person name="Ling J."/>
            <person name="Yang Y."/>
            <person name="Yin W.B."/>
            <person name="Xie B."/>
        </authorList>
    </citation>
    <scope>NUCLEOTIDE SEQUENCE [LARGE SCALE GENOMIC DNA]</scope>
    <source>
        <strain evidence="9">170</strain>
    </source>
</reference>
<evidence type="ECO:0000313" key="10">
    <source>
        <dbReference type="Proteomes" id="UP000078397"/>
    </source>
</evidence>
<dbReference type="PANTHER" id="PTHR33048:SF166">
    <property type="entry name" value="PTH11-LIKE INTEGRAL MEMBRANE PROTEIN"/>
    <property type="match status" value="1"/>
</dbReference>
<protein>
    <submittedName>
        <fullName evidence="9">PTH11-type GPCR protein</fullName>
    </submittedName>
</protein>
<keyword evidence="3 7" id="KW-1133">Transmembrane helix</keyword>
<dbReference type="InterPro" id="IPR052337">
    <property type="entry name" value="SAT4-like"/>
</dbReference>
<comment type="subcellular location">
    <subcellularLocation>
        <location evidence="1">Membrane</location>
        <topology evidence="1">Multi-pass membrane protein</topology>
    </subcellularLocation>
</comment>
<feature type="region of interest" description="Disordered" evidence="6">
    <location>
        <begin position="272"/>
        <end position="310"/>
    </location>
</feature>
<evidence type="ECO:0000256" key="6">
    <source>
        <dbReference type="SAM" id="MobiDB-lite"/>
    </source>
</evidence>
<dbReference type="STRING" id="1380566.A0A179FKI7"/>
<sequence>MAKDTTTLIIHWVFSGLAILIMIVRLVWRKVAKQTYTWGDYFTLAAIVCAVTRLALIHVVLIWGTSNVPKAVRLNHTFSATEIYQREIGSQLSIANRFFYNSYLWLQKLVLLDLYRRVILDLSYEKLVIRGYVVVFFASYVVVQVITFTECRPFRLYWQVVPDPGSCAKAPVQLLTLGILNIITDFMLLVLPIPVVVTLKAPWRRKVQLYVLFTLGIFIIVITIVRLPINSINIDSQVSRTTWASTELFTAAIVVNAPSLYGCWNKSRRDRTESNRMKGDYENRRTGSGQLHPDTIGGSNDSYEMQRRRKPTARGILVTKDITMTNVREDDEPESLVAHHLDMEVASQHSSQREILQR</sequence>
<evidence type="ECO:0000259" key="8">
    <source>
        <dbReference type="Pfam" id="PF20684"/>
    </source>
</evidence>
<feature type="compositionally biased region" description="Basic and acidic residues" evidence="6">
    <location>
        <begin position="272"/>
        <end position="285"/>
    </location>
</feature>
<dbReference type="RefSeq" id="XP_018142894.1">
    <property type="nucleotide sequence ID" value="XM_018286309.1"/>
</dbReference>
<feature type="transmembrane region" description="Helical" evidence="7">
    <location>
        <begin position="127"/>
        <end position="148"/>
    </location>
</feature>
<name>A0A179FKI7_METCM</name>
<evidence type="ECO:0000256" key="1">
    <source>
        <dbReference type="ARBA" id="ARBA00004141"/>
    </source>
</evidence>
<comment type="similarity">
    <text evidence="5">Belongs to the SAT4 family.</text>
</comment>
<evidence type="ECO:0000256" key="7">
    <source>
        <dbReference type="SAM" id="Phobius"/>
    </source>
</evidence>
<feature type="transmembrane region" description="Helical" evidence="7">
    <location>
        <begin position="40"/>
        <end position="64"/>
    </location>
</feature>
<feature type="transmembrane region" description="Helical" evidence="7">
    <location>
        <begin position="6"/>
        <end position="28"/>
    </location>
</feature>
<dbReference type="Pfam" id="PF20684">
    <property type="entry name" value="Fung_rhodopsin"/>
    <property type="match status" value="1"/>
</dbReference>
<dbReference type="Proteomes" id="UP000078397">
    <property type="component" value="Unassembled WGS sequence"/>
</dbReference>
<feature type="transmembrane region" description="Helical" evidence="7">
    <location>
        <begin position="241"/>
        <end position="264"/>
    </location>
</feature>
<comment type="caution">
    <text evidence="9">The sequence shown here is derived from an EMBL/GenBank/DDBJ whole genome shotgun (WGS) entry which is preliminary data.</text>
</comment>
<dbReference type="OrthoDB" id="3903189at2759"/>
<evidence type="ECO:0000256" key="2">
    <source>
        <dbReference type="ARBA" id="ARBA00022692"/>
    </source>
</evidence>
<keyword evidence="2 7" id="KW-0812">Transmembrane</keyword>
<dbReference type="PANTHER" id="PTHR33048">
    <property type="entry name" value="PTH11-LIKE INTEGRAL MEMBRANE PROTEIN (AFU_ORTHOLOGUE AFUA_5G11245)"/>
    <property type="match status" value="1"/>
</dbReference>
<dbReference type="GeneID" id="28850303"/>
<gene>
    <name evidence="9" type="ORF">VFPPC_07456</name>
</gene>
<evidence type="ECO:0000313" key="9">
    <source>
        <dbReference type="EMBL" id="OAQ65807.1"/>
    </source>
</evidence>
<organism evidence="9 10">
    <name type="scientific">Pochonia chlamydosporia 170</name>
    <dbReference type="NCBI Taxonomy" id="1380566"/>
    <lineage>
        <taxon>Eukaryota</taxon>
        <taxon>Fungi</taxon>
        <taxon>Dikarya</taxon>
        <taxon>Ascomycota</taxon>
        <taxon>Pezizomycotina</taxon>
        <taxon>Sordariomycetes</taxon>
        <taxon>Hypocreomycetidae</taxon>
        <taxon>Hypocreales</taxon>
        <taxon>Clavicipitaceae</taxon>
        <taxon>Pochonia</taxon>
    </lineage>
</organism>
<evidence type="ECO:0000256" key="4">
    <source>
        <dbReference type="ARBA" id="ARBA00023136"/>
    </source>
</evidence>
<dbReference type="AlphaFoldDB" id="A0A179FKI7"/>
<dbReference type="InterPro" id="IPR049326">
    <property type="entry name" value="Rhodopsin_dom_fungi"/>
</dbReference>
<dbReference type="KEGG" id="pchm:VFPPC_07456"/>
<evidence type="ECO:0000256" key="3">
    <source>
        <dbReference type="ARBA" id="ARBA00022989"/>
    </source>
</evidence>